<dbReference type="PROSITE" id="PS00611">
    <property type="entry name" value="HISOL_DEHYDROGENASE"/>
    <property type="match status" value="1"/>
</dbReference>
<feature type="binding site" evidence="12 16">
    <location>
        <position position="445"/>
    </location>
    <ligand>
        <name>substrate</name>
    </ligand>
</feature>
<evidence type="ECO:0000256" key="6">
    <source>
        <dbReference type="ARBA" id="ARBA00022723"/>
    </source>
</evidence>
<dbReference type="PIRSF" id="PIRSF000099">
    <property type="entry name" value="Histidinol_dh"/>
    <property type="match status" value="1"/>
</dbReference>
<evidence type="ECO:0000256" key="12">
    <source>
        <dbReference type="HAMAP-Rule" id="MF_01024"/>
    </source>
</evidence>
<dbReference type="NCBIfam" id="TIGR00069">
    <property type="entry name" value="hisD"/>
    <property type="match status" value="1"/>
</dbReference>
<evidence type="ECO:0000256" key="8">
    <source>
        <dbReference type="ARBA" id="ARBA00023002"/>
    </source>
</evidence>
<dbReference type="Pfam" id="PF00815">
    <property type="entry name" value="Histidinol_dh"/>
    <property type="match status" value="1"/>
</dbReference>
<feature type="active site" description="Proton acceptor" evidence="12 14">
    <location>
        <position position="353"/>
    </location>
</feature>
<feature type="binding site" evidence="12 17">
    <location>
        <position position="386"/>
    </location>
    <ligand>
        <name>Zn(2+)</name>
        <dbReference type="ChEBI" id="CHEBI:29105"/>
    </ligand>
</feature>
<feature type="binding site" evidence="12 16">
    <location>
        <position position="287"/>
    </location>
    <ligand>
        <name>substrate</name>
    </ligand>
</feature>
<dbReference type="SUPFAM" id="SSF53720">
    <property type="entry name" value="ALDH-like"/>
    <property type="match status" value="1"/>
</dbReference>
<dbReference type="Gene3D" id="3.40.50.1980">
    <property type="entry name" value="Nitrogenase molybdenum iron protein domain"/>
    <property type="match status" value="2"/>
</dbReference>
<dbReference type="eggNOG" id="COG0141">
    <property type="taxonomic scope" value="Bacteria"/>
</dbReference>
<feature type="active site" description="Proton acceptor" evidence="12 14">
    <location>
        <position position="352"/>
    </location>
</feature>
<dbReference type="GO" id="GO:0000105">
    <property type="term" value="P:L-histidine biosynthetic process"/>
    <property type="evidence" value="ECO:0007669"/>
    <property type="project" value="UniProtKB-UniRule"/>
</dbReference>
<evidence type="ECO:0000256" key="4">
    <source>
        <dbReference type="ARBA" id="ARBA00012965"/>
    </source>
</evidence>
<dbReference type="AlphaFoldDB" id="F8B276"/>
<dbReference type="PRINTS" id="PR00083">
    <property type="entry name" value="HOLDHDRGNASE"/>
</dbReference>
<dbReference type="HAMAP" id="MF_01024">
    <property type="entry name" value="HisD"/>
    <property type="match status" value="1"/>
</dbReference>
<evidence type="ECO:0000256" key="14">
    <source>
        <dbReference type="PIRSR" id="PIRSR000099-1"/>
    </source>
</evidence>
<feature type="binding site" evidence="12 15">
    <location>
        <position position="239"/>
    </location>
    <ligand>
        <name>NAD(+)</name>
        <dbReference type="ChEBI" id="CHEBI:57540"/>
    </ligand>
</feature>
<evidence type="ECO:0000256" key="11">
    <source>
        <dbReference type="ARBA" id="ARBA00049489"/>
    </source>
</evidence>
<gene>
    <name evidence="12" type="primary">hisD</name>
    <name evidence="19" type="ordered locus">FsymDg_2502</name>
</gene>
<feature type="binding site" evidence="12 16">
    <location>
        <position position="386"/>
    </location>
    <ligand>
        <name>substrate</name>
    </ligand>
</feature>
<evidence type="ECO:0000313" key="19">
    <source>
        <dbReference type="EMBL" id="AEH09870.1"/>
    </source>
</evidence>
<protein>
    <recommendedName>
        <fullName evidence="5 12">Histidinol dehydrogenase</fullName>
        <shortName evidence="12">HDH</shortName>
        <ecNumber evidence="4 12">1.1.1.23</ecNumber>
    </recommendedName>
</protein>
<evidence type="ECO:0000313" key="20">
    <source>
        <dbReference type="Proteomes" id="UP000001549"/>
    </source>
</evidence>
<dbReference type="CDD" id="cd06572">
    <property type="entry name" value="Histidinol_dh"/>
    <property type="match status" value="1"/>
</dbReference>
<dbReference type="InterPro" id="IPR022695">
    <property type="entry name" value="Histidinol_DH_monofunct"/>
</dbReference>
<reference evidence="19 20" key="1">
    <citation type="submission" date="2011-05" db="EMBL/GenBank/DDBJ databases">
        <title>Complete sequence of chromosome of Frankia symbiont of Datisca glomerata.</title>
        <authorList>
            <consortium name="US DOE Joint Genome Institute"/>
            <person name="Lucas S."/>
            <person name="Han J."/>
            <person name="Lapidus A."/>
            <person name="Cheng J.-F."/>
            <person name="Goodwin L."/>
            <person name="Pitluck S."/>
            <person name="Peters L."/>
            <person name="Mikhailova N."/>
            <person name="Chertkov O."/>
            <person name="Teshima H."/>
            <person name="Han C."/>
            <person name="Tapia R."/>
            <person name="Land M."/>
            <person name="Hauser L."/>
            <person name="Kyrpides N."/>
            <person name="Ivanova N."/>
            <person name="Pagani I."/>
            <person name="Berry A."/>
            <person name="Pawlowski K."/>
            <person name="Persson T."/>
            <person name="Vanden Heuvel B."/>
            <person name="Benson D."/>
            <person name="Woyke T."/>
        </authorList>
    </citation>
    <scope>NUCLEOTIDE SEQUENCE [LARGE SCALE GENOMIC DNA]</scope>
    <source>
        <strain evidence="20">4085684</strain>
    </source>
</reference>
<evidence type="ECO:0000256" key="2">
    <source>
        <dbReference type="ARBA" id="ARBA00004940"/>
    </source>
</evidence>
<dbReference type="EC" id="1.1.1.23" evidence="4 12"/>
<keyword evidence="10 12" id="KW-0368">Histidine biosynthesis</keyword>
<dbReference type="InterPro" id="IPR016161">
    <property type="entry name" value="Ald_DH/histidinol_DH"/>
</dbReference>
<evidence type="ECO:0000256" key="1">
    <source>
        <dbReference type="ARBA" id="ARBA00003850"/>
    </source>
</evidence>
<feature type="binding site" evidence="12 16">
    <location>
        <position position="262"/>
    </location>
    <ligand>
        <name>substrate</name>
    </ligand>
</feature>
<feature type="binding site" evidence="12 16">
    <location>
        <position position="440"/>
    </location>
    <ligand>
        <name>substrate</name>
    </ligand>
</feature>
<comment type="similarity">
    <text evidence="3 12 13 18">Belongs to the histidinol dehydrogenase family.</text>
</comment>
<keyword evidence="12" id="KW-0028">Amino-acid biosynthesis</keyword>
<dbReference type="KEGG" id="fsy:FsymDg_2502"/>
<keyword evidence="20" id="KW-1185">Reference proteome</keyword>
<comment type="function">
    <text evidence="1 12">Catalyzes the sequential NAD-dependent oxidations of L-histidinol to L-histidinaldehyde and then to L-histidine.</text>
</comment>
<feature type="binding site" evidence="12 17">
    <location>
        <position position="287"/>
    </location>
    <ligand>
        <name>Zn(2+)</name>
        <dbReference type="ChEBI" id="CHEBI:29105"/>
    </ligand>
</feature>
<feature type="binding site" evidence="12 17">
    <location>
        <position position="445"/>
    </location>
    <ligand>
        <name>Zn(2+)</name>
        <dbReference type="ChEBI" id="CHEBI:29105"/>
    </ligand>
</feature>
<dbReference type="UniPathway" id="UPA00031">
    <property type="reaction ID" value="UER00014"/>
</dbReference>
<evidence type="ECO:0000256" key="15">
    <source>
        <dbReference type="PIRSR" id="PIRSR000099-2"/>
    </source>
</evidence>
<keyword evidence="9 12" id="KW-0520">NAD</keyword>
<dbReference type="Gene3D" id="1.20.5.1300">
    <property type="match status" value="1"/>
</dbReference>
<comment type="pathway">
    <text evidence="2 12">Amino-acid biosynthesis; L-histidine biosynthesis; L-histidine from 5-phospho-alpha-D-ribose 1-diphosphate: step 9/9.</text>
</comment>
<feature type="binding site" evidence="12 15">
    <location>
        <position position="152"/>
    </location>
    <ligand>
        <name>NAD(+)</name>
        <dbReference type="ChEBI" id="CHEBI:57540"/>
    </ligand>
</feature>
<dbReference type="InterPro" id="IPR012131">
    <property type="entry name" value="Hstdl_DH"/>
</dbReference>
<evidence type="ECO:0000256" key="3">
    <source>
        <dbReference type="ARBA" id="ARBA00010178"/>
    </source>
</evidence>
<evidence type="ECO:0000256" key="17">
    <source>
        <dbReference type="PIRSR" id="PIRSR000099-4"/>
    </source>
</evidence>
<keyword evidence="6 12" id="KW-0479">Metal-binding</keyword>
<name>F8B276_9ACTN</name>
<evidence type="ECO:0000256" key="5">
    <source>
        <dbReference type="ARBA" id="ARBA00016531"/>
    </source>
</evidence>
<evidence type="ECO:0000256" key="16">
    <source>
        <dbReference type="PIRSR" id="PIRSR000099-3"/>
    </source>
</evidence>
<feature type="binding site" evidence="12 15">
    <location>
        <position position="216"/>
    </location>
    <ligand>
        <name>NAD(+)</name>
        <dbReference type="ChEBI" id="CHEBI:57540"/>
    </ligand>
</feature>
<evidence type="ECO:0000256" key="13">
    <source>
        <dbReference type="PIRNR" id="PIRNR000099"/>
    </source>
</evidence>
<organism evidence="19 20">
    <name type="scientific">Candidatus Protofrankia datiscae</name>
    <dbReference type="NCBI Taxonomy" id="2716812"/>
    <lineage>
        <taxon>Bacteria</taxon>
        <taxon>Bacillati</taxon>
        <taxon>Actinomycetota</taxon>
        <taxon>Actinomycetes</taxon>
        <taxon>Frankiales</taxon>
        <taxon>Frankiaceae</taxon>
        <taxon>Protofrankia</taxon>
    </lineage>
</organism>
<dbReference type="GO" id="GO:0051287">
    <property type="term" value="F:NAD binding"/>
    <property type="evidence" value="ECO:0007669"/>
    <property type="project" value="InterPro"/>
</dbReference>
<dbReference type="GO" id="GO:0004399">
    <property type="term" value="F:histidinol dehydrogenase activity"/>
    <property type="evidence" value="ECO:0007669"/>
    <property type="project" value="UniProtKB-UniRule"/>
</dbReference>
<evidence type="ECO:0000256" key="18">
    <source>
        <dbReference type="RuleBase" id="RU004175"/>
    </source>
</evidence>
<dbReference type="STRING" id="656024.FsymDg_2502"/>
<dbReference type="Proteomes" id="UP000001549">
    <property type="component" value="Chromosome"/>
</dbReference>
<dbReference type="FunFam" id="3.40.50.1980:FF:000001">
    <property type="entry name" value="Histidinol dehydrogenase"/>
    <property type="match status" value="1"/>
</dbReference>
<evidence type="ECO:0000256" key="9">
    <source>
        <dbReference type="ARBA" id="ARBA00023027"/>
    </source>
</evidence>
<dbReference type="InterPro" id="IPR001692">
    <property type="entry name" value="Histidinol_DH_CS"/>
</dbReference>
<dbReference type="GO" id="GO:0005829">
    <property type="term" value="C:cytosol"/>
    <property type="evidence" value="ECO:0007669"/>
    <property type="project" value="TreeGrafter"/>
</dbReference>
<comment type="catalytic activity">
    <reaction evidence="11 12">
        <text>L-histidinol + 2 NAD(+) + H2O = L-histidine + 2 NADH + 3 H(+)</text>
        <dbReference type="Rhea" id="RHEA:20641"/>
        <dbReference type="ChEBI" id="CHEBI:15377"/>
        <dbReference type="ChEBI" id="CHEBI:15378"/>
        <dbReference type="ChEBI" id="CHEBI:57540"/>
        <dbReference type="ChEBI" id="CHEBI:57595"/>
        <dbReference type="ChEBI" id="CHEBI:57699"/>
        <dbReference type="ChEBI" id="CHEBI:57945"/>
        <dbReference type="EC" id="1.1.1.23"/>
    </reaction>
</comment>
<comment type="cofactor">
    <cofactor evidence="12 17">
        <name>Zn(2+)</name>
        <dbReference type="ChEBI" id="CHEBI:29105"/>
    </cofactor>
    <text evidence="12 17">Binds 1 zinc ion per subunit.</text>
</comment>
<feature type="binding site" evidence="12 16">
    <location>
        <position position="284"/>
    </location>
    <ligand>
        <name>substrate</name>
    </ligand>
</feature>
<dbReference type="HOGENOM" id="CLU_006732_3_1_11"/>
<proteinExistence type="inferred from homology"/>
<dbReference type="EMBL" id="CP002801">
    <property type="protein sequence ID" value="AEH09870.1"/>
    <property type="molecule type" value="Genomic_DNA"/>
</dbReference>
<dbReference type="PANTHER" id="PTHR21256">
    <property type="entry name" value="HISTIDINOL DEHYDROGENASE HDH"/>
    <property type="match status" value="1"/>
</dbReference>
<evidence type="ECO:0000256" key="7">
    <source>
        <dbReference type="ARBA" id="ARBA00022833"/>
    </source>
</evidence>
<feature type="binding site" evidence="12 16">
    <location>
        <position position="353"/>
    </location>
    <ligand>
        <name>substrate</name>
    </ligand>
</feature>
<keyword evidence="8 12" id="KW-0560">Oxidoreductase</keyword>
<dbReference type="GO" id="GO:0008270">
    <property type="term" value="F:zinc ion binding"/>
    <property type="evidence" value="ECO:0007669"/>
    <property type="project" value="UniProtKB-UniRule"/>
</dbReference>
<sequence>MGAEGVGIREIDGSGVGTDTLIVVLRTLDLRGSLPSPPRVRGLLPRAALDVDAALETVRPVCDDVRDRGDAAVLDAGERFDGVRPASVRVAADALAAALDGLDPRVRDALEEVIRRTRLVHRAQRREPVTIDVAPGTRVTERWIPVQRVGLYVPGGRVAYPSSVVMNVVPAQEAGVGSLALASPPQAEFGGLPHPVVLAAAALLGVDEVYAAGGAQAIAMFAHGTSSCPAVDVVTGPGNIYVTAAKRLLRGLVGVDAEAGPTEVAILADDTADPAHVAADLIAQAEHDPMAACLLVTPSRDLLDAVETELDKQVAVTRHQERVRTALTGQGAAVLVDDVDEGLAVVDAWAAEHLEIQTADAAAVAGRVRNAGAVFVGVWAPVSLGDYLAGSNHVLPTGGTARHSGGLSVSAFQRQVHVVECDRDALAEVAPRIAALGGAEDLIAHVDAVEVRLR</sequence>
<dbReference type="PANTHER" id="PTHR21256:SF2">
    <property type="entry name" value="HISTIDINE BIOSYNTHESIS TRIFUNCTIONAL PROTEIN"/>
    <property type="match status" value="1"/>
</dbReference>
<feature type="binding site" evidence="12 17">
    <location>
        <position position="284"/>
    </location>
    <ligand>
        <name>Zn(2+)</name>
        <dbReference type="ChEBI" id="CHEBI:29105"/>
    </ligand>
</feature>
<evidence type="ECO:0000256" key="10">
    <source>
        <dbReference type="ARBA" id="ARBA00023102"/>
    </source>
</evidence>
<keyword evidence="7 12" id="KW-0862">Zinc</keyword>
<accession>F8B276</accession>